<reference evidence="3" key="1">
    <citation type="journal article" date="2021" name="Sci. Rep.">
        <title>Diploid genomic architecture of Nitzschia inconspicua, an elite biomass production diatom.</title>
        <authorList>
            <person name="Oliver A."/>
            <person name="Podell S."/>
            <person name="Pinowska A."/>
            <person name="Traller J.C."/>
            <person name="Smith S.R."/>
            <person name="McClure R."/>
            <person name="Beliaev A."/>
            <person name="Bohutskyi P."/>
            <person name="Hill E.A."/>
            <person name="Rabines A."/>
            <person name="Zheng H."/>
            <person name="Allen L.Z."/>
            <person name="Kuo A."/>
            <person name="Grigoriev I.V."/>
            <person name="Allen A.E."/>
            <person name="Hazlebeck D."/>
            <person name="Allen E.E."/>
        </authorList>
    </citation>
    <scope>NUCLEOTIDE SEQUENCE</scope>
    <source>
        <strain evidence="3">Hildebrandi</strain>
    </source>
</reference>
<feature type="domain" description="TOD1/MUCI70 glycosyltransferase-like" evidence="1">
    <location>
        <begin position="575"/>
        <end position="610"/>
    </location>
</feature>
<dbReference type="EMBL" id="JAGRRH010000040">
    <property type="protein sequence ID" value="KAG7339160.1"/>
    <property type="molecule type" value="Genomic_DNA"/>
</dbReference>
<dbReference type="AlphaFoldDB" id="A0A9K3Q571"/>
<evidence type="ECO:0000313" key="2">
    <source>
        <dbReference type="EMBL" id="KAG7339160.1"/>
    </source>
</evidence>
<reference evidence="3" key="2">
    <citation type="submission" date="2021-04" db="EMBL/GenBank/DDBJ databases">
        <authorList>
            <person name="Podell S."/>
        </authorList>
    </citation>
    <scope>NUCLEOTIDE SEQUENCE</scope>
    <source>
        <strain evidence="3">Hildebrandi</strain>
    </source>
</reference>
<comment type="caution">
    <text evidence="3">The sequence shown here is derived from an EMBL/GenBank/DDBJ whole genome shotgun (WGS) entry which is preliminary data.</text>
</comment>
<accession>A0A9K3Q571</accession>
<evidence type="ECO:0000259" key="1">
    <source>
        <dbReference type="Pfam" id="PF04765"/>
    </source>
</evidence>
<organism evidence="3 4">
    <name type="scientific">Nitzschia inconspicua</name>
    <dbReference type="NCBI Taxonomy" id="303405"/>
    <lineage>
        <taxon>Eukaryota</taxon>
        <taxon>Sar</taxon>
        <taxon>Stramenopiles</taxon>
        <taxon>Ochrophyta</taxon>
        <taxon>Bacillariophyta</taxon>
        <taxon>Bacillariophyceae</taxon>
        <taxon>Bacillariophycidae</taxon>
        <taxon>Bacillariales</taxon>
        <taxon>Bacillariaceae</taxon>
        <taxon>Nitzschia</taxon>
    </lineage>
</organism>
<dbReference type="Pfam" id="PF04765">
    <property type="entry name" value="TOD1_MUCI70"/>
    <property type="match status" value="1"/>
</dbReference>
<sequence>MEKIIGGGILLLTRRAELRWTFFLLAIFSHWLLSVVYHDQLRAATTTTTSGTHMLEPLMIIQNQSHKRPHTPSWFWEEGTVTTFNTSSNATCGFERKHNHPMMDYVRDSINESLLGKNLTTQCHNLTVYSVAFDSWTLEQFQTAMMIRQPYSKQQLETHGPCFVLFTLQELINEMPTMMNVSTAATLVGHYWVIPLPAVILPYATNVQNSQFIKYLGMALFPHSTSTLIWQEASTFFTKKYMYNVPSNYLDLVPGDDDAAACLTGINIPAKERNSTRSSLYQETCQRVTDLDQRQIFQSYIQKVDHPHQLDQAMIGTSFMVLKNSRFDCRRFNAELQCTILDELHSSNTPIDDSLVLPYAISQQQLHRYHKGHSISTSSSLNQQINELEMYAPGEYTDHRGPMVRLIRSNCHWTRGSLGQNCHYWPEVKRHSIPTIPFDALSHQTTDFHTCTSPEANISFPMKGNVSSIFNTHHSCGLMASNPITNYLEETVRDKFMPPLLQDCPDLVVFGVALGSRFVNQLQESLQKDQSGQSNRLLQTHGKCFFLFVSQEDMPQQLDRPLLQGYFWFVPIPESVFPYDNARRNAKLIKYIGHEVFPNVATVIWQDAKLVSDFKHHQAADYRELIRHNDTCVTTFGLPVHANTLGEFHPAVLRGELRPSDKFQSHCNTIVRAVKRRPNVTDSVDSVAQQCMAYVQQATTEAAIELLHQNMVDTAFIIWNQGSNECRDFSNQFRCSLLDQIHCHSDRDQVPFPFVLQQFGLEGYYKGDGNHGLTLVDNGWDPRKHDLDMKRKIQSNGHTSSNTTSLLRILRSNCHWYTNRIGQGCNYW</sequence>
<dbReference type="OrthoDB" id="37140at2759"/>
<evidence type="ECO:0000313" key="4">
    <source>
        <dbReference type="Proteomes" id="UP000693970"/>
    </source>
</evidence>
<evidence type="ECO:0000313" key="3">
    <source>
        <dbReference type="EMBL" id="KAG7371533.1"/>
    </source>
</evidence>
<gene>
    <name evidence="3" type="ORF">IV203_020103</name>
    <name evidence="2" type="ORF">IV203_020472</name>
</gene>
<dbReference type="InterPro" id="IPR048354">
    <property type="entry name" value="TOD1_MUCI70_glycTrfase_dom"/>
</dbReference>
<proteinExistence type="predicted"/>
<protein>
    <submittedName>
        <fullName evidence="3">DUF616 domain containing protein</fullName>
    </submittedName>
</protein>
<name>A0A9K3Q571_9STRA</name>
<dbReference type="EMBL" id="JAGRRH010000004">
    <property type="protein sequence ID" value="KAG7371533.1"/>
    <property type="molecule type" value="Genomic_DNA"/>
</dbReference>
<dbReference type="Proteomes" id="UP000693970">
    <property type="component" value="Unassembled WGS sequence"/>
</dbReference>
<keyword evidence="4" id="KW-1185">Reference proteome</keyword>